<organism evidence="2 3">
    <name type="scientific">Helicoverpa armigera</name>
    <name type="common">Cotton bollworm</name>
    <name type="synonym">Heliothis armigera</name>
    <dbReference type="NCBI Taxonomy" id="29058"/>
    <lineage>
        <taxon>Eukaryota</taxon>
        <taxon>Metazoa</taxon>
        <taxon>Ecdysozoa</taxon>
        <taxon>Arthropoda</taxon>
        <taxon>Hexapoda</taxon>
        <taxon>Insecta</taxon>
        <taxon>Pterygota</taxon>
        <taxon>Neoptera</taxon>
        <taxon>Endopterygota</taxon>
        <taxon>Lepidoptera</taxon>
        <taxon>Glossata</taxon>
        <taxon>Ditrysia</taxon>
        <taxon>Noctuoidea</taxon>
        <taxon>Noctuidae</taxon>
        <taxon>Heliothinae</taxon>
        <taxon>Helicoverpa</taxon>
    </lineage>
</organism>
<keyword evidence="1" id="KW-0732">Signal</keyword>
<sequence length="159" mass="17736">MKTILITFMLISITTCGIVNVKYESDISNEIHYDNPIIVTVVDNNEESSATDIEKSHEEETRIYKRDITVVDEVDDLTNSTLNNTNTTTTNDAELQYIMELLRKATNYTVVEVLSKNCTIDNSTTICNVFLPVNTNAFVGDKCPNGKDRAADGTCVEKV</sequence>
<dbReference type="Proteomes" id="UP000249218">
    <property type="component" value="Unassembled WGS sequence"/>
</dbReference>
<proteinExistence type="predicted"/>
<feature type="chain" id="PRO_5015839908" evidence="1">
    <location>
        <begin position="17"/>
        <end position="159"/>
    </location>
</feature>
<evidence type="ECO:0000256" key="1">
    <source>
        <dbReference type="SAM" id="SignalP"/>
    </source>
</evidence>
<reference evidence="2 3" key="1">
    <citation type="journal article" date="2017" name="BMC Biol.">
        <title>Genomic innovations, transcriptional plasticity and gene loss underlying the evolution and divergence of two highly polyphagous and invasive Helicoverpa pest species.</title>
        <authorList>
            <person name="Pearce S.L."/>
            <person name="Clarke D.F."/>
            <person name="East P.D."/>
            <person name="Elfekih S."/>
            <person name="Gordon K.H."/>
            <person name="Jermiin L.S."/>
            <person name="McGaughran A."/>
            <person name="Oakeshott J.G."/>
            <person name="Papanikolaou A."/>
            <person name="Perera O.P."/>
            <person name="Rane R.V."/>
            <person name="Richards S."/>
            <person name="Tay W.T."/>
            <person name="Walsh T.K."/>
            <person name="Anderson A."/>
            <person name="Anderson C.J."/>
            <person name="Asgari S."/>
            <person name="Board P.G."/>
            <person name="Bretschneider A."/>
            <person name="Campbell P.M."/>
            <person name="Chertemps T."/>
            <person name="Christeller J.T."/>
            <person name="Coppin C.W."/>
            <person name="Downes S.J."/>
            <person name="Duan G."/>
            <person name="Farnsworth C.A."/>
            <person name="Good R.T."/>
            <person name="Han L.B."/>
            <person name="Han Y.C."/>
            <person name="Hatje K."/>
            <person name="Horne I."/>
            <person name="Huang Y.P."/>
            <person name="Hughes D.S."/>
            <person name="Jacquin-Joly E."/>
            <person name="James W."/>
            <person name="Jhangiani S."/>
            <person name="Kollmar M."/>
            <person name="Kuwar S.S."/>
            <person name="Li S."/>
            <person name="Liu N.Y."/>
            <person name="Maibeche M.T."/>
            <person name="Miller J.R."/>
            <person name="Montagne N."/>
            <person name="Perry T."/>
            <person name="Qu J."/>
            <person name="Song S.V."/>
            <person name="Sutton G.G."/>
            <person name="Vogel H."/>
            <person name="Walenz B.P."/>
            <person name="Xu W."/>
            <person name="Zhang H.J."/>
            <person name="Zou Z."/>
            <person name="Batterham P."/>
            <person name="Edwards O.R."/>
            <person name="Feyereisen R."/>
            <person name="Gibbs R.A."/>
            <person name="Heckel D.G."/>
            <person name="McGrath A."/>
            <person name="Robin C."/>
            <person name="Scherer S.E."/>
            <person name="Worley K.C."/>
            <person name="Wu Y.D."/>
        </authorList>
    </citation>
    <scope>NUCLEOTIDE SEQUENCE [LARGE SCALE GENOMIC DNA]</scope>
    <source>
        <strain evidence="2">Harm_GR_Male_#8</strain>
        <tissue evidence="2">Whole organism</tissue>
    </source>
</reference>
<evidence type="ECO:0000313" key="2">
    <source>
        <dbReference type="EMBL" id="PZC76727.1"/>
    </source>
</evidence>
<dbReference type="AlphaFoldDB" id="A0A2W1BU50"/>
<feature type="signal peptide" evidence="1">
    <location>
        <begin position="1"/>
        <end position="16"/>
    </location>
</feature>
<dbReference type="EMBL" id="KZ149947">
    <property type="protein sequence ID" value="PZC76727.1"/>
    <property type="molecule type" value="Genomic_DNA"/>
</dbReference>
<name>A0A2W1BU50_HELAM</name>
<protein>
    <submittedName>
        <fullName evidence="2">Uncharacterized protein</fullName>
    </submittedName>
</protein>
<gene>
    <name evidence="2" type="primary">HaOG204171</name>
    <name evidence="2" type="ORF">B5X24_HaOG204171</name>
</gene>
<accession>A0A2W1BU50</accession>
<keyword evidence="3" id="KW-1185">Reference proteome</keyword>
<evidence type="ECO:0000313" key="3">
    <source>
        <dbReference type="Proteomes" id="UP000249218"/>
    </source>
</evidence>